<reference evidence="2 3" key="1">
    <citation type="submission" date="2018-11" db="EMBL/GenBank/DDBJ databases">
        <authorList>
            <consortium name="Pathogen Informatics"/>
        </authorList>
    </citation>
    <scope>NUCLEOTIDE SEQUENCE [LARGE SCALE GENOMIC DNA]</scope>
</reference>
<evidence type="ECO:0000313" key="2">
    <source>
        <dbReference type="EMBL" id="VDN10254.1"/>
    </source>
</evidence>
<evidence type="ECO:0008006" key="4">
    <source>
        <dbReference type="Google" id="ProtNLM"/>
    </source>
</evidence>
<feature type="transmembrane region" description="Helical" evidence="1">
    <location>
        <begin position="56"/>
        <end position="74"/>
    </location>
</feature>
<keyword evidence="3" id="KW-1185">Reference proteome</keyword>
<proteinExistence type="predicted"/>
<dbReference type="AlphaFoldDB" id="A0A3P7L0P1"/>
<evidence type="ECO:0000313" key="3">
    <source>
        <dbReference type="Proteomes" id="UP000281553"/>
    </source>
</evidence>
<keyword evidence="1" id="KW-1133">Transmembrane helix</keyword>
<organism evidence="2 3">
    <name type="scientific">Dibothriocephalus latus</name>
    <name type="common">Fish tapeworm</name>
    <name type="synonym">Diphyllobothrium latum</name>
    <dbReference type="NCBI Taxonomy" id="60516"/>
    <lineage>
        <taxon>Eukaryota</taxon>
        <taxon>Metazoa</taxon>
        <taxon>Spiralia</taxon>
        <taxon>Lophotrochozoa</taxon>
        <taxon>Platyhelminthes</taxon>
        <taxon>Cestoda</taxon>
        <taxon>Eucestoda</taxon>
        <taxon>Diphyllobothriidea</taxon>
        <taxon>Diphyllobothriidae</taxon>
        <taxon>Dibothriocephalus</taxon>
    </lineage>
</organism>
<sequence length="76" mass="8408">MANRIGLWKAMQNFGCSEHFIHMARQLHDGMMARVTGNGAVSEDFAATNGTKQGCLLVPILFALVPFAMMMDAYRD</sequence>
<protein>
    <recommendedName>
        <fullName evidence="4">Reverse transcriptase domain-containing protein</fullName>
    </recommendedName>
</protein>
<keyword evidence="1" id="KW-0812">Transmembrane</keyword>
<evidence type="ECO:0000256" key="1">
    <source>
        <dbReference type="SAM" id="Phobius"/>
    </source>
</evidence>
<dbReference type="EMBL" id="UYRU01048756">
    <property type="protein sequence ID" value="VDN10254.1"/>
    <property type="molecule type" value="Genomic_DNA"/>
</dbReference>
<accession>A0A3P7L0P1</accession>
<name>A0A3P7L0P1_DIBLA</name>
<keyword evidence="1" id="KW-0472">Membrane</keyword>
<dbReference type="Proteomes" id="UP000281553">
    <property type="component" value="Unassembled WGS sequence"/>
</dbReference>
<dbReference type="OrthoDB" id="10070415at2759"/>
<gene>
    <name evidence="2" type="ORF">DILT_LOCUS6085</name>
</gene>